<dbReference type="PANTHER" id="PTHR33112:SF16">
    <property type="entry name" value="HETEROKARYON INCOMPATIBILITY DOMAIN-CONTAINING PROTEIN"/>
    <property type="match status" value="1"/>
</dbReference>
<dbReference type="EMBL" id="MNUE01000057">
    <property type="protein sequence ID" value="OJD30666.1"/>
    <property type="molecule type" value="Genomic_DNA"/>
</dbReference>
<dbReference type="GeneID" id="31017766"/>
<dbReference type="RefSeq" id="XP_020126926.1">
    <property type="nucleotide sequence ID" value="XM_020277505.1"/>
</dbReference>
<dbReference type="OrthoDB" id="2958217at2759"/>
<name>A0A1J9QRM7_9PEZI</name>
<feature type="compositionally biased region" description="Basic and acidic residues" evidence="1">
    <location>
        <begin position="1"/>
        <end position="12"/>
    </location>
</feature>
<comment type="caution">
    <text evidence="3">The sequence shown here is derived from an EMBL/GenBank/DDBJ whole genome shotgun (WGS) entry which is preliminary data.</text>
</comment>
<keyword evidence="4" id="KW-1185">Reference proteome</keyword>
<proteinExistence type="predicted"/>
<dbReference type="STRING" id="236234.A0A1J9QRM7"/>
<dbReference type="InterPro" id="IPR010730">
    <property type="entry name" value="HET"/>
</dbReference>
<evidence type="ECO:0000256" key="1">
    <source>
        <dbReference type="SAM" id="MobiDB-lite"/>
    </source>
</evidence>
<organism evidence="3 4">
    <name type="scientific">Diplodia corticola</name>
    <dbReference type="NCBI Taxonomy" id="236234"/>
    <lineage>
        <taxon>Eukaryota</taxon>
        <taxon>Fungi</taxon>
        <taxon>Dikarya</taxon>
        <taxon>Ascomycota</taxon>
        <taxon>Pezizomycotina</taxon>
        <taxon>Dothideomycetes</taxon>
        <taxon>Dothideomycetes incertae sedis</taxon>
        <taxon>Botryosphaeriales</taxon>
        <taxon>Botryosphaeriaceae</taxon>
        <taxon>Diplodia</taxon>
    </lineage>
</organism>
<accession>A0A1J9QRM7</accession>
<feature type="region of interest" description="Disordered" evidence="1">
    <location>
        <begin position="1"/>
        <end position="56"/>
    </location>
</feature>
<feature type="domain" description="Heterokaryon incompatibility" evidence="2">
    <location>
        <begin position="289"/>
        <end position="450"/>
    </location>
</feature>
<protein>
    <submittedName>
        <fullName evidence="3">Heterokaryon incompatibility</fullName>
    </submittedName>
</protein>
<sequence length="779" mass="88110">MAMRTRDLRDQDTTDASSQYLTRKRRCRGLGESSQESRTQLDVPRPSDHTFSSTSNLSLSPELTAALRVTNGLCGYCRVLELNDRERGGRAPSSRTSAKKLRFRQSTIELDYSRVDRLRDMPSLSATEKAGCQFCRLLIRSLRSYYGQMWHELDGSETIEISRMRYSWGKHLQSLKVNLVYNRAVVSRSEEFAFPIAAHPGASTEWLGITRRPRYESILSEDGTQLQRGVAEMITGWISGCKDHSALMKNADTLPTRLLDVRNTDAQGGIRLIGSFEHTEVMEGVPWKYAALSHCWGDPARPPLKTTRENIDAMSTSIPFETLPRNYQDAVTVCRSLGIPFLWIDSLCIIQDDKQDWELESPRMAEIYEQAYITIIPTVAKSCHEGFLSRSPLDPRSVAHIAFQSALNPPIQGSYMIEDANFTKDLHVRLQFLRDTKETRWGSRGWTFTEQLFATSRLYFGATGLHWSCDEKYCSELHHGDQQPEEFSLRSYINMTARLSSSQHWKWYRQILEYSSRCLTVPHDRLPAISAFAKKIASMTGDRYLAGLWQSDLSNGLLWQSRGGSDEQQQHHVRANIILPDTPEYVAPSWSWLAQARHADLTHDNPGSPTINARQFIRVMEADTACDGLNPFGRIVDGHLTLQSKAYICLRTEALHPCREFTWSGWEIVSNGSHVAECSFDGQALLPKYVESCGGEAFPAYDLRAQRVLLLAIRANTCLGEYSFIATPNDHLAVSGLILIPSGRRDGEYCRAGVFQSRADRGGGVKLFEQCETWTVTII</sequence>
<gene>
    <name evidence="3" type="ORF">BKCO1_5700063</name>
</gene>
<evidence type="ECO:0000313" key="4">
    <source>
        <dbReference type="Proteomes" id="UP000183809"/>
    </source>
</evidence>
<dbReference type="Pfam" id="PF06985">
    <property type="entry name" value="HET"/>
    <property type="match status" value="1"/>
</dbReference>
<dbReference type="AlphaFoldDB" id="A0A1J9QRM7"/>
<dbReference type="PANTHER" id="PTHR33112">
    <property type="entry name" value="DOMAIN PROTEIN, PUTATIVE-RELATED"/>
    <property type="match status" value="1"/>
</dbReference>
<dbReference type="Proteomes" id="UP000183809">
    <property type="component" value="Unassembled WGS sequence"/>
</dbReference>
<evidence type="ECO:0000313" key="3">
    <source>
        <dbReference type="EMBL" id="OJD30666.1"/>
    </source>
</evidence>
<reference evidence="3 4" key="1">
    <citation type="submission" date="2016-10" db="EMBL/GenBank/DDBJ databases">
        <title>Proteomics and genomics reveal pathogen-plant mechanisms compatible with a hemibiotrophic lifestyle of Diplodia corticola.</title>
        <authorList>
            <person name="Fernandes I."/>
            <person name="De Jonge R."/>
            <person name="Van De Peer Y."/>
            <person name="Devreese B."/>
            <person name="Alves A."/>
            <person name="Esteves A.C."/>
        </authorList>
    </citation>
    <scope>NUCLEOTIDE SEQUENCE [LARGE SCALE GENOMIC DNA]</scope>
    <source>
        <strain evidence="3 4">CBS 112549</strain>
    </source>
</reference>
<evidence type="ECO:0000259" key="2">
    <source>
        <dbReference type="Pfam" id="PF06985"/>
    </source>
</evidence>